<keyword evidence="2" id="KW-1185">Reference proteome</keyword>
<gene>
    <name evidence="1" type="ORF">SAMN06297358_1170</name>
</gene>
<dbReference type="AlphaFoldDB" id="A0A285ZUL2"/>
<evidence type="ECO:0000313" key="1">
    <source>
        <dbReference type="EMBL" id="SOD13343.1"/>
    </source>
</evidence>
<dbReference type="Proteomes" id="UP000219281">
    <property type="component" value="Unassembled WGS sequence"/>
</dbReference>
<protein>
    <submittedName>
        <fullName evidence="1">Uncharacterized protein</fullName>
    </submittedName>
</protein>
<dbReference type="RefSeq" id="WP_097129673.1">
    <property type="nucleotide sequence ID" value="NZ_OCMT01000001.1"/>
</dbReference>
<proteinExistence type="predicted"/>
<dbReference type="EMBL" id="OCMT01000001">
    <property type="protein sequence ID" value="SOD13343.1"/>
    <property type="molecule type" value="Genomic_DNA"/>
</dbReference>
<sequence length="88" mass="10135">MAVGIDKTTHKKLIEGLLHLSNGNEQASHWKTVLDDLQRAYDETIQVLRLAQLTAATYNEIQASIRTQVAIELRNRKRRERFTTEETS</sequence>
<name>A0A285ZUL2_9SPHI</name>
<accession>A0A285ZUL2</accession>
<organism evidence="1 2">
    <name type="scientific">Pedobacter xixiisoli</name>
    <dbReference type="NCBI Taxonomy" id="1476464"/>
    <lineage>
        <taxon>Bacteria</taxon>
        <taxon>Pseudomonadati</taxon>
        <taxon>Bacteroidota</taxon>
        <taxon>Sphingobacteriia</taxon>
        <taxon>Sphingobacteriales</taxon>
        <taxon>Sphingobacteriaceae</taxon>
        <taxon>Pedobacter</taxon>
    </lineage>
</organism>
<reference evidence="2" key="1">
    <citation type="submission" date="2017-09" db="EMBL/GenBank/DDBJ databases">
        <authorList>
            <person name="Varghese N."/>
            <person name="Submissions S."/>
        </authorList>
    </citation>
    <scope>NUCLEOTIDE SEQUENCE [LARGE SCALE GENOMIC DNA]</scope>
    <source>
        <strain evidence="2">CGMCC 1.12803</strain>
    </source>
</reference>
<evidence type="ECO:0000313" key="2">
    <source>
        <dbReference type="Proteomes" id="UP000219281"/>
    </source>
</evidence>